<dbReference type="EMBL" id="MU003496">
    <property type="protein sequence ID" value="KAF2475141.1"/>
    <property type="molecule type" value="Genomic_DNA"/>
</dbReference>
<keyword evidence="2" id="KW-1185">Reference proteome</keyword>
<comment type="caution">
    <text evidence="1">The sequence shown here is derived from an EMBL/GenBank/DDBJ whole genome shotgun (WGS) entry which is preliminary data.</text>
</comment>
<dbReference type="Proteomes" id="UP000799755">
    <property type="component" value="Unassembled WGS sequence"/>
</dbReference>
<accession>A0ACB6R7H9</accession>
<sequence length="498" mass="57295">MLNFFAAELVDPLLSSANVSQWTPVTSDNDLLRKLIHAYFMYDHPFLTVVHKDYFLRDLASGRHRFCSDLLVNALLAQAYKTHSKMDNRVEFWNPRTLGYQFSAEARRLWEFEAGRSKITTVQAAMLMNISYSENGMDKIGWAYLVQAVDMSHDLHIFDTSTDIKSAEMENVRAFTAWSLFNYQTLMTYHFHKPPLLKGPPNIDLPDPVQNPGWYGEMWIRYPLSQTLSPTYFGLGFQASAAMQVMKNDMGLEMYGNLSGSGKLSVAQTKTLFQRLTAWFDSLPGPLKPQRIVLPLHFKIHAYYFHIISDLFQPLAADPVTATIKFMGRTPQEIISYALTRMETLARLYYLRHSFDYYDACVLQFLIPLAYSALSQIFNADSTTPLARLNALRSTLVLCAKGIGDQGQSFYIAKAVFRMIREKMRPEDHRLMNRFAQSKELEDVEPLISHHVQSQWPMPIIRVDRNPSTNDFEELVKEYKKLSMEGEDEEDCSGLEEN</sequence>
<proteinExistence type="predicted"/>
<organism evidence="1 2">
    <name type="scientific">Lindgomyces ingoldianus</name>
    <dbReference type="NCBI Taxonomy" id="673940"/>
    <lineage>
        <taxon>Eukaryota</taxon>
        <taxon>Fungi</taxon>
        <taxon>Dikarya</taxon>
        <taxon>Ascomycota</taxon>
        <taxon>Pezizomycotina</taxon>
        <taxon>Dothideomycetes</taxon>
        <taxon>Pleosporomycetidae</taxon>
        <taxon>Pleosporales</taxon>
        <taxon>Lindgomycetaceae</taxon>
        <taxon>Lindgomyces</taxon>
    </lineage>
</organism>
<protein>
    <submittedName>
        <fullName evidence="1">Uncharacterized protein</fullName>
    </submittedName>
</protein>
<reference evidence="1" key="1">
    <citation type="journal article" date="2020" name="Stud. Mycol.">
        <title>101 Dothideomycetes genomes: a test case for predicting lifestyles and emergence of pathogens.</title>
        <authorList>
            <person name="Haridas S."/>
            <person name="Albert R."/>
            <person name="Binder M."/>
            <person name="Bloem J."/>
            <person name="Labutti K."/>
            <person name="Salamov A."/>
            <person name="Andreopoulos B."/>
            <person name="Baker S."/>
            <person name="Barry K."/>
            <person name="Bills G."/>
            <person name="Bluhm B."/>
            <person name="Cannon C."/>
            <person name="Castanera R."/>
            <person name="Culley D."/>
            <person name="Daum C."/>
            <person name="Ezra D."/>
            <person name="Gonzalez J."/>
            <person name="Henrissat B."/>
            <person name="Kuo A."/>
            <person name="Liang C."/>
            <person name="Lipzen A."/>
            <person name="Lutzoni F."/>
            <person name="Magnuson J."/>
            <person name="Mondo S."/>
            <person name="Nolan M."/>
            <person name="Ohm R."/>
            <person name="Pangilinan J."/>
            <person name="Park H.-J."/>
            <person name="Ramirez L."/>
            <person name="Alfaro M."/>
            <person name="Sun H."/>
            <person name="Tritt A."/>
            <person name="Yoshinaga Y."/>
            <person name="Zwiers L.-H."/>
            <person name="Turgeon B."/>
            <person name="Goodwin S."/>
            <person name="Spatafora J."/>
            <person name="Crous P."/>
            <person name="Grigoriev I."/>
        </authorList>
    </citation>
    <scope>NUCLEOTIDE SEQUENCE</scope>
    <source>
        <strain evidence="1">ATCC 200398</strain>
    </source>
</reference>
<gene>
    <name evidence="1" type="ORF">BDR25DRAFT_381964</name>
</gene>
<evidence type="ECO:0000313" key="1">
    <source>
        <dbReference type="EMBL" id="KAF2475141.1"/>
    </source>
</evidence>
<evidence type="ECO:0000313" key="2">
    <source>
        <dbReference type="Proteomes" id="UP000799755"/>
    </source>
</evidence>
<name>A0ACB6R7H9_9PLEO</name>